<organism evidence="1">
    <name type="scientific">Cucumis melo</name>
    <name type="common">Muskmelon</name>
    <dbReference type="NCBI Taxonomy" id="3656"/>
    <lineage>
        <taxon>Eukaryota</taxon>
        <taxon>Viridiplantae</taxon>
        <taxon>Streptophyta</taxon>
        <taxon>Embryophyta</taxon>
        <taxon>Tracheophyta</taxon>
        <taxon>Spermatophyta</taxon>
        <taxon>Magnoliopsida</taxon>
        <taxon>eudicotyledons</taxon>
        <taxon>Gunneridae</taxon>
        <taxon>Pentapetalae</taxon>
        <taxon>rosids</taxon>
        <taxon>fabids</taxon>
        <taxon>Cucurbitales</taxon>
        <taxon>Cucurbitaceae</taxon>
        <taxon>Benincaseae</taxon>
        <taxon>Cucumis</taxon>
    </lineage>
</organism>
<accession>A0A9I9CSF0</accession>
<proteinExistence type="predicted"/>
<protein>
    <submittedName>
        <fullName evidence="1">Uncharacterized protein</fullName>
    </submittedName>
</protein>
<sequence length="50" mass="6221">MLTKRKVYMILAAMKERERFVGEMRRCDLAMYEIGWWRNFRFLLNITADF</sequence>
<evidence type="ECO:0000313" key="1">
    <source>
        <dbReference type="EnsemblPlants" id="MELO3C007645.2.1"/>
    </source>
</evidence>
<dbReference type="EnsemblPlants" id="MELO3C007645.2.1">
    <property type="protein sequence ID" value="MELO3C007645.2.1"/>
    <property type="gene ID" value="MELO3C007645.2"/>
</dbReference>
<dbReference type="AlphaFoldDB" id="A0A9I9CSF0"/>
<name>A0A9I9CSF0_CUCME</name>
<dbReference type="Gramene" id="MELO3C007645.2.1">
    <property type="protein sequence ID" value="MELO3C007645.2.1"/>
    <property type="gene ID" value="MELO3C007645.2"/>
</dbReference>
<reference evidence="1" key="1">
    <citation type="submission" date="2023-03" db="UniProtKB">
        <authorList>
            <consortium name="EnsemblPlants"/>
        </authorList>
    </citation>
    <scope>IDENTIFICATION</scope>
</reference>